<reference evidence="1 2" key="1">
    <citation type="submission" date="2017-12" db="EMBL/GenBank/DDBJ databases">
        <authorList>
            <person name="Levesque S."/>
        </authorList>
    </citation>
    <scope>NUCLEOTIDE SEQUENCE [LARGE SCALE GENOMIC DNA]</scope>
    <source>
        <strain evidence="1 2">SMQ-1417</strain>
    </source>
</reference>
<sequence length="323" mass="35352">MRTTTPAHRITLITITLAALIIGMSGCVGRPDLSDRADQIEGVLSALPGVESVSGEYQNSFESGRRLVYKIDMASGATDGDLVNVAETLNSEVGDDFVDYGRDLTLRLPHMSIALNGKPDLDELRQQLPRLRSLASTLNAKTLSWEAFNDNDLDDSLTLWDTDGDAFTVMSAVRDVLGSQEMRVRFGNSETAEWEVAFPYSVQAQDKLAAASRSGTREMDKIKIDGDQVTFASAHLDDEKNATMKLTTLIDQINDGTSAPWSFTWWADQPDGRQNHKTAGGTVSVGACTYNKNSNGEREPADYRTSAALKIQDTLRAKYDTCP</sequence>
<proteinExistence type="predicted"/>
<reference evidence="1 2" key="2">
    <citation type="submission" date="2019-01" db="EMBL/GenBank/DDBJ databases">
        <title>Comparative genomic analysis of Brevibacterium aurantiacum sheds light on its evolution and its adaptation to smear-ripened cheeses.</title>
        <authorList>
            <person name="Moineau S."/>
        </authorList>
    </citation>
    <scope>NUCLEOTIDE SEQUENCE [LARGE SCALE GENOMIC DNA]</scope>
    <source>
        <strain evidence="1 2">SMQ-1417</strain>
    </source>
</reference>
<evidence type="ECO:0000313" key="1">
    <source>
        <dbReference type="EMBL" id="AZT94141.1"/>
    </source>
</evidence>
<dbReference type="Proteomes" id="UP000283000">
    <property type="component" value="Chromosome"/>
</dbReference>
<protein>
    <submittedName>
        <fullName evidence="1">Uncharacterized protein</fullName>
    </submittedName>
</protein>
<accession>A0A3Q9NSM5</accession>
<gene>
    <name evidence="1" type="ORF">CXR23_14085</name>
</gene>
<dbReference type="EMBL" id="CP025330">
    <property type="protein sequence ID" value="AZT94141.1"/>
    <property type="molecule type" value="Genomic_DNA"/>
</dbReference>
<dbReference type="AlphaFoldDB" id="A0A3Q9NSM5"/>
<organism evidence="1 2">
    <name type="scientific">Brevibacterium aurantiacum</name>
    <dbReference type="NCBI Taxonomy" id="273384"/>
    <lineage>
        <taxon>Bacteria</taxon>
        <taxon>Bacillati</taxon>
        <taxon>Actinomycetota</taxon>
        <taxon>Actinomycetes</taxon>
        <taxon>Micrococcales</taxon>
        <taxon>Brevibacteriaceae</taxon>
        <taxon>Brevibacterium</taxon>
    </lineage>
</organism>
<dbReference type="PROSITE" id="PS51257">
    <property type="entry name" value="PROKAR_LIPOPROTEIN"/>
    <property type="match status" value="1"/>
</dbReference>
<name>A0A3Q9NSM5_BREAU</name>
<evidence type="ECO:0000313" key="2">
    <source>
        <dbReference type="Proteomes" id="UP000283000"/>
    </source>
</evidence>